<evidence type="ECO:0000313" key="8">
    <source>
        <dbReference type="EMBL" id="VDP11004.1"/>
    </source>
</evidence>
<dbReference type="GO" id="GO:0016887">
    <property type="term" value="F:ATP hydrolysis activity"/>
    <property type="evidence" value="ECO:0007669"/>
    <property type="project" value="InterPro"/>
</dbReference>
<name>A0A3P8BY01_HELPZ</name>
<dbReference type="InterPro" id="IPR027417">
    <property type="entry name" value="P-loop_NTPase"/>
</dbReference>
<dbReference type="InterPro" id="IPR050352">
    <property type="entry name" value="ABCG_transporters"/>
</dbReference>
<dbReference type="Pfam" id="PF00005">
    <property type="entry name" value="ABC_tran"/>
    <property type="match status" value="1"/>
</dbReference>
<evidence type="ECO:0000259" key="7">
    <source>
        <dbReference type="Pfam" id="PF00005"/>
    </source>
</evidence>
<dbReference type="GO" id="GO:0005524">
    <property type="term" value="F:ATP binding"/>
    <property type="evidence" value="ECO:0007669"/>
    <property type="project" value="InterPro"/>
</dbReference>
<comment type="subcellular location">
    <subcellularLocation>
        <location evidence="1">Membrane</location>
        <topology evidence="1">Multi-pass membrane protein</topology>
    </subcellularLocation>
</comment>
<dbReference type="Proteomes" id="UP000050761">
    <property type="component" value="Unassembled WGS sequence"/>
</dbReference>
<keyword evidence="3" id="KW-0813">Transport</keyword>
<reference evidence="8 9" key="1">
    <citation type="submission" date="2018-11" db="EMBL/GenBank/DDBJ databases">
        <authorList>
            <consortium name="Pathogen Informatics"/>
        </authorList>
    </citation>
    <scope>NUCLEOTIDE SEQUENCE [LARGE SCALE GENOMIC DNA]</scope>
</reference>
<dbReference type="GO" id="GO:0005886">
    <property type="term" value="C:plasma membrane"/>
    <property type="evidence" value="ECO:0007669"/>
    <property type="project" value="TreeGrafter"/>
</dbReference>
<protein>
    <submittedName>
        <fullName evidence="10">ABC transporter domain-containing protein</fullName>
    </submittedName>
</protein>
<organism evidence="8">
    <name type="scientific">Heligmosomoides polygyrus</name>
    <name type="common">Parasitic roundworm</name>
    <dbReference type="NCBI Taxonomy" id="6339"/>
    <lineage>
        <taxon>Eukaryota</taxon>
        <taxon>Metazoa</taxon>
        <taxon>Ecdysozoa</taxon>
        <taxon>Nematoda</taxon>
        <taxon>Chromadorea</taxon>
        <taxon>Rhabditida</taxon>
        <taxon>Rhabditina</taxon>
        <taxon>Rhabditomorpha</taxon>
        <taxon>Strongyloidea</taxon>
        <taxon>Heligmosomidae</taxon>
        <taxon>Heligmosomoides</taxon>
    </lineage>
</organism>
<comment type="similarity">
    <text evidence="2">Belongs to the ABC transporter superfamily. ABCG family. Eye pigment precursor importer (TC 3.A.1.204) subfamily.</text>
</comment>
<dbReference type="PANTHER" id="PTHR48041">
    <property type="entry name" value="ABC TRANSPORTER G FAMILY MEMBER 28"/>
    <property type="match status" value="1"/>
</dbReference>
<evidence type="ECO:0000256" key="6">
    <source>
        <dbReference type="ARBA" id="ARBA00023136"/>
    </source>
</evidence>
<dbReference type="GO" id="GO:0042626">
    <property type="term" value="F:ATPase-coupled transmembrane transporter activity"/>
    <property type="evidence" value="ECO:0007669"/>
    <property type="project" value="TreeGrafter"/>
</dbReference>
<reference evidence="10" key="2">
    <citation type="submission" date="2019-09" db="UniProtKB">
        <authorList>
            <consortium name="WormBaseParasite"/>
        </authorList>
    </citation>
    <scope>IDENTIFICATION</scope>
</reference>
<evidence type="ECO:0000256" key="3">
    <source>
        <dbReference type="ARBA" id="ARBA00022448"/>
    </source>
</evidence>
<gene>
    <name evidence="8" type="ORF">HPBE_LOCUS18267</name>
</gene>
<evidence type="ECO:0000256" key="2">
    <source>
        <dbReference type="ARBA" id="ARBA00005814"/>
    </source>
</evidence>
<keyword evidence="9" id="KW-1185">Reference proteome</keyword>
<dbReference type="InterPro" id="IPR003439">
    <property type="entry name" value="ABC_transporter-like_ATP-bd"/>
</dbReference>
<dbReference type="WBParaSite" id="HPBE_0001826801-mRNA-1">
    <property type="protein sequence ID" value="HPBE_0001826801-mRNA-1"/>
    <property type="gene ID" value="HPBE_0001826801"/>
</dbReference>
<sequence>MVLDHVYGSAMPSEIMAVMGPSGAGKTCLLNVLAHRNLGTLQVQGSVRVNQGPVTKEFMRSACAYVQQEDCFIGSLTVKEHLIFSKYSNAKEVIQQGRSGPFQSDLRGLPGQWPMTCPVLYMYTHARRARQCIGSIDAFAWTVRKGAYGCIGTNYASPMCGRALGCRKLKDSLR</sequence>
<dbReference type="Gene3D" id="3.40.50.300">
    <property type="entry name" value="P-loop containing nucleotide triphosphate hydrolases"/>
    <property type="match status" value="1"/>
</dbReference>
<dbReference type="EMBL" id="UZAH01030572">
    <property type="protein sequence ID" value="VDP11004.1"/>
    <property type="molecule type" value="Genomic_DNA"/>
</dbReference>
<keyword evidence="6" id="KW-0472">Membrane</keyword>
<keyword evidence="4" id="KW-0812">Transmembrane</keyword>
<evidence type="ECO:0000256" key="4">
    <source>
        <dbReference type="ARBA" id="ARBA00022692"/>
    </source>
</evidence>
<proteinExistence type="inferred from homology"/>
<evidence type="ECO:0000313" key="9">
    <source>
        <dbReference type="Proteomes" id="UP000050761"/>
    </source>
</evidence>
<accession>A0A3P8BY01</accession>
<feature type="domain" description="ABC transporter" evidence="7">
    <location>
        <begin position="7"/>
        <end position="96"/>
    </location>
</feature>
<dbReference type="PANTHER" id="PTHR48041:SF139">
    <property type="entry name" value="PROTEIN SCARLET"/>
    <property type="match status" value="1"/>
</dbReference>
<dbReference type="SUPFAM" id="SSF52540">
    <property type="entry name" value="P-loop containing nucleoside triphosphate hydrolases"/>
    <property type="match status" value="1"/>
</dbReference>
<dbReference type="OrthoDB" id="66620at2759"/>
<dbReference type="AlphaFoldDB" id="A0A3P8BY01"/>
<evidence type="ECO:0000256" key="5">
    <source>
        <dbReference type="ARBA" id="ARBA00022989"/>
    </source>
</evidence>
<evidence type="ECO:0000256" key="1">
    <source>
        <dbReference type="ARBA" id="ARBA00004141"/>
    </source>
</evidence>
<evidence type="ECO:0000313" key="10">
    <source>
        <dbReference type="WBParaSite" id="HPBE_0001826801-mRNA-1"/>
    </source>
</evidence>
<keyword evidence="5" id="KW-1133">Transmembrane helix</keyword>